<dbReference type="InterPro" id="IPR006199">
    <property type="entry name" value="LexA_DNA-bd_dom"/>
</dbReference>
<proteinExistence type="predicted"/>
<evidence type="ECO:0000313" key="3">
    <source>
        <dbReference type="EMBL" id="WTT19867.1"/>
    </source>
</evidence>
<dbReference type="InterPro" id="IPR036388">
    <property type="entry name" value="WH-like_DNA-bd_sf"/>
</dbReference>
<gene>
    <name evidence="3" type="ORF">OHA22_32250</name>
</gene>
<dbReference type="InterPro" id="IPR036390">
    <property type="entry name" value="WH_DNA-bd_sf"/>
</dbReference>
<sequence>MKAEQSIGLARDTIRRAVPDTSPEQTDPRLTMRQSQIIAAIRDSMERNGYAPSLREIGRVVGLKSTSSVAHQLSKLEELGLLTRDPHRPRTYKLVTGSEPTAPAAAPQSSTCSFLGNGAEEPGTVFVLQVMVGAAVGAALLNGALVTVKSDPPGPDAPPRIDHATLLGQVVALTHPLMTSPSVVQPPDTAPGRQALPDLLLPTPGESVSPEVSAGHVERGALHA</sequence>
<dbReference type="SUPFAM" id="SSF46785">
    <property type="entry name" value="Winged helix' DNA-binding domain"/>
    <property type="match status" value="1"/>
</dbReference>
<dbReference type="GO" id="GO:0006508">
    <property type="term" value="P:proteolysis"/>
    <property type="evidence" value="ECO:0007669"/>
    <property type="project" value="InterPro"/>
</dbReference>
<dbReference type="GO" id="GO:0004252">
    <property type="term" value="F:serine-type endopeptidase activity"/>
    <property type="evidence" value="ECO:0007669"/>
    <property type="project" value="InterPro"/>
</dbReference>
<protein>
    <recommendedName>
        <fullName evidence="2">LexA repressor DNA-binding domain-containing protein</fullName>
    </recommendedName>
</protein>
<dbReference type="AlphaFoldDB" id="A0AAU2A7N7"/>
<feature type="region of interest" description="Disordered" evidence="1">
    <location>
        <begin position="179"/>
        <end position="224"/>
    </location>
</feature>
<feature type="region of interest" description="Disordered" evidence="1">
    <location>
        <begin position="1"/>
        <end position="30"/>
    </location>
</feature>
<dbReference type="Gene3D" id="1.10.10.10">
    <property type="entry name" value="Winged helix-like DNA-binding domain superfamily/Winged helix DNA-binding domain"/>
    <property type="match status" value="1"/>
</dbReference>
<evidence type="ECO:0000256" key="1">
    <source>
        <dbReference type="SAM" id="MobiDB-lite"/>
    </source>
</evidence>
<name>A0AAU2A7N7_9ACTN</name>
<reference evidence="3" key="1">
    <citation type="submission" date="2022-10" db="EMBL/GenBank/DDBJ databases">
        <title>The complete genomes of actinobacterial strains from the NBC collection.</title>
        <authorList>
            <person name="Joergensen T.S."/>
            <person name="Alvarez Arevalo M."/>
            <person name="Sterndorff E.B."/>
            <person name="Faurdal D."/>
            <person name="Vuksanovic O."/>
            <person name="Mourched A.-S."/>
            <person name="Charusanti P."/>
            <person name="Shaw S."/>
            <person name="Blin K."/>
            <person name="Weber T."/>
        </authorList>
    </citation>
    <scope>NUCLEOTIDE SEQUENCE</scope>
    <source>
        <strain evidence="3">NBC_00093</strain>
    </source>
</reference>
<evidence type="ECO:0000259" key="2">
    <source>
        <dbReference type="Pfam" id="PF01726"/>
    </source>
</evidence>
<accession>A0AAU2A7N7</accession>
<feature type="domain" description="LexA repressor DNA-binding" evidence="2">
    <location>
        <begin position="29"/>
        <end position="91"/>
    </location>
</feature>
<organism evidence="3">
    <name type="scientific">Streptomyces sp. NBC_00093</name>
    <dbReference type="NCBI Taxonomy" id="2975649"/>
    <lineage>
        <taxon>Bacteria</taxon>
        <taxon>Bacillati</taxon>
        <taxon>Actinomycetota</taxon>
        <taxon>Actinomycetes</taxon>
        <taxon>Kitasatosporales</taxon>
        <taxon>Streptomycetaceae</taxon>
        <taxon>Streptomyces</taxon>
    </lineage>
</organism>
<dbReference type="EMBL" id="CP108222">
    <property type="protein sequence ID" value="WTT19867.1"/>
    <property type="molecule type" value="Genomic_DNA"/>
</dbReference>
<dbReference type="Pfam" id="PF01726">
    <property type="entry name" value="LexA_DNA_bind"/>
    <property type="match status" value="1"/>
</dbReference>